<dbReference type="PROSITE" id="PS50262">
    <property type="entry name" value="G_PROTEIN_RECEP_F1_2"/>
    <property type="match status" value="1"/>
</dbReference>
<evidence type="ECO:0000313" key="17">
    <source>
        <dbReference type="Proteomes" id="UP000827092"/>
    </source>
</evidence>
<dbReference type="PROSITE" id="PS00237">
    <property type="entry name" value="G_PROTEIN_RECEP_F1_1"/>
    <property type="match status" value="1"/>
</dbReference>
<reference evidence="16 17" key="1">
    <citation type="journal article" date="2022" name="Nat. Ecol. Evol.">
        <title>A masculinizing supergene underlies an exaggerated male reproductive morph in a spider.</title>
        <authorList>
            <person name="Hendrickx F."/>
            <person name="De Corte Z."/>
            <person name="Sonet G."/>
            <person name="Van Belleghem S.M."/>
            <person name="Kostlbacher S."/>
            <person name="Vangestel C."/>
        </authorList>
    </citation>
    <scope>NUCLEOTIDE SEQUENCE [LARGE SCALE GENOMIC DNA]</scope>
    <source>
        <strain evidence="16">W744_W776</strain>
    </source>
</reference>
<keyword evidence="2 14" id="KW-0600">Photoreceptor protein</keyword>
<dbReference type="PROSITE" id="PS00238">
    <property type="entry name" value="OPSIN"/>
    <property type="match status" value="1"/>
</dbReference>
<evidence type="ECO:0000256" key="6">
    <source>
        <dbReference type="ARBA" id="ARBA00022989"/>
    </source>
</evidence>
<sequence>MLFLLFRYRRLKSPANTLIVNLALSDMLNGFLHPMAAYSSFKQTWMFGRIGCEMYAALCGLFGLVSIVTLTAIAVERCLVISVKPWYGGILFTNAKAKASIVVIWAYCFGVMSPPMFGWGAFVPEGFLTSCSFDYLSRTASNRSYFLYIFFFGFFLPIFVISVCYAFIMKTIFQNEKDMKRNNVKKVLNKPKKRNDYKAAEMIMFVIAMFLVSWTPYSLIACVGQFGNTDLITPWVSVLPSLFAKASTIYNPAIYGLSHRHFRATLRRIFKKELPRSSGGDRCATNFSRNSSAAGNRRTQGCICLPNNSSEDNSISFTGKKIYLGIPICNHENNRVVYVKKTQSIYGSCNHVDDPDSTYPAIRPNEVSKSGKSSRMLLETASRHTRGRPVVIALNQETASASLVRSLMFRSERSLHQKYQTLVDKENIVRIPTTFCFNYSRPLMQKTVNKSLFNAQTPAFQILDMNFAAVVKPDCGKTQMCNRVEGLPKTRSFVESIKCETKVAKVKSQ</sequence>
<keyword evidence="17" id="KW-1185">Reference proteome</keyword>
<gene>
    <name evidence="16" type="ORF">JTE90_018064</name>
</gene>
<evidence type="ECO:0000313" key="16">
    <source>
        <dbReference type="EMBL" id="KAG8175379.1"/>
    </source>
</evidence>
<evidence type="ECO:0000256" key="12">
    <source>
        <dbReference type="ARBA" id="ARBA00023224"/>
    </source>
</evidence>
<keyword evidence="13" id="KW-0844">Vision</keyword>
<dbReference type="SUPFAM" id="SSF81321">
    <property type="entry name" value="Family A G protein-coupled receptor-like"/>
    <property type="match status" value="1"/>
</dbReference>
<comment type="similarity">
    <text evidence="14">Belongs to the G-protein coupled receptor 1 family. Opsin subfamily.</text>
</comment>
<keyword evidence="3 14" id="KW-0716">Sensory transduction</keyword>
<evidence type="ECO:0000256" key="11">
    <source>
        <dbReference type="ARBA" id="ARBA00023170"/>
    </source>
</evidence>
<keyword evidence="9 14" id="KW-0472">Membrane</keyword>
<feature type="transmembrane region" description="Helical" evidence="14">
    <location>
        <begin position="55"/>
        <end position="80"/>
    </location>
</feature>
<dbReference type="PANTHER" id="PTHR24240">
    <property type="entry name" value="OPSIN"/>
    <property type="match status" value="1"/>
</dbReference>
<dbReference type="InterPro" id="IPR017452">
    <property type="entry name" value="GPCR_Rhodpsn_7TM"/>
</dbReference>
<dbReference type="AlphaFoldDB" id="A0AAV6TUI7"/>
<evidence type="ECO:0000256" key="3">
    <source>
        <dbReference type="ARBA" id="ARBA00022606"/>
    </source>
</evidence>
<proteinExistence type="inferred from homology"/>
<comment type="subcellular location">
    <subcellularLocation>
        <location evidence="1 14">Membrane</location>
        <topology evidence="1 14">Multi-pass membrane protein</topology>
    </subcellularLocation>
</comment>
<evidence type="ECO:0000256" key="9">
    <source>
        <dbReference type="ARBA" id="ARBA00023136"/>
    </source>
</evidence>
<dbReference type="InterPro" id="IPR000276">
    <property type="entry name" value="GPCR_Rhodpsn"/>
</dbReference>
<dbReference type="PRINTS" id="PR00238">
    <property type="entry name" value="OPSIN"/>
</dbReference>
<evidence type="ECO:0000259" key="15">
    <source>
        <dbReference type="PROSITE" id="PS50262"/>
    </source>
</evidence>
<dbReference type="Pfam" id="PF00001">
    <property type="entry name" value="7tm_1"/>
    <property type="match status" value="1"/>
</dbReference>
<dbReference type="GO" id="GO:0016020">
    <property type="term" value="C:membrane"/>
    <property type="evidence" value="ECO:0007669"/>
    <property type="project" value="UniProtKB-SubCell"/>
</dbReference>
<comment type="caution">
    <text evidence="16">The sequence shown here is derived from an EMBL/GenBank/DDBJ whole genome shotgun (WGS) entry which is preliminary data.</text>
</comment>
<dbReference type="GO" id="GO:0007602">
    <property type="term" value="P:phototransduction"/>
    <property type="evidence" value="ECO:0007669"/>
    <property type="project" value="UniProtKB-KW"/>
</dbReference>
<feature type="transmembrane region" description="Helical" evidence="14">
    <location>
        <begin position="238"/>
        <end position="258"/>
    </location>
</feature>
<evidence type="ECO:0000256" key="13">
    <source>
        <dbReference type="ARBA" id="ARBA00023305"/>
    </source>
</evidence>
<dbReference type="GO" id="GO:0004930">
    <property type="term" value="F:G protein-coupled receptor activity"/>
    <property type="evidence" value="ECO:0007669"/>
    <property type="project" value="UniProtKB-KW"/>
</dbReference>
<evidence type="ECO:0000256" key="10">
    <source>
        <dbReference type="ARBA" id="ARBA00023157"/>
    </source>
</evidence>
<evidence type="ECO:0000256" key="1">
    <source>
        <dbReference type="ARBA" id="ARBA00004141"/>
    </source>
</evidence>
<dbReference type="InterPro" id="IPR001760">
    <property type="entry name" value="Opsin"/>
</dbReference>
<keyword evidence="5 14" id="KW-0681">Retinal protein</keyword>
<evidence type="ECO:0000256" key="8">
    <source>
        <dbReference type="ARBA" id="ARBA00023040"/>
    </source>
</evidence>
<feature type="transmembrane region" description="Helical" evidence="14">
    <location>
        <begin position="145"/>
        <end position="168"/>
    </location>
</feature>
<dbReference type="InterPro" id="IPR027430">
    <property type="entry name" value="Retinal_BS"/>
</dbReference>
<keyword evidence="11 14" id="KW-0675">Receptor</keyword>
<dbReference type="InterPro" id="IPR050125">
    <property type="entry name" value="GPCR_opsins"/>
</dbReference>
<keyword evidence="10" id="KW-1015">Disulfide bond</keyword>
<evidence type="ECO:0000256" key="2">
    <source>
        <dbReference type="ARBA" id="ARBA00022543"/>
    </source>
</evidence>
<evidence type="ECO:0000256" key="4">
    <source>
        <dbReference type="ARBA" id="ARBA00022692"/>
    </source>
</evidence>
<evidence type="ECO:0000256" key="7">
    <source>
        <dbReference type="ARBA" id="ARBA00022991"/>
    </source>
</evidence>
<name>A0AAV6TUI7_9ARAC</name>
<protein>
    <recommendedName>
        <fullName evidence="15">G-protein coupled receptors family 1 profile domain-containing protein</fullName>
    </recommendedName>
</protein>
<dbReference type="Proteomes" id="UP000827092">
    <property type="component" value="Unassembled WGS sequence"/>
</dbReference>
<dbReference type="GO" id="GO:0009881">
    <property type="term" value="F:photoreceptor activity"/>
    <property type="evidence" value="ECO:0007669"/>
    <property type="project" value="UniProtKB-KW"/>
</dbReference>
<keyword evidence="12 14" id="KW-0807">Transducer</keyword>
<evidence type="ECO:0000256" key="14">
    <source>
        <dbReference type="RuleBase" id="RU004951"/>
    </source>
</evidence>
<dbReference type="Gene3D" id="1.20.1070.10">
    <property type="entry name" value="Rhodopsin 7-helix transmembrane proteins"/>
    <property type="match status" value="1"/>
</dbReference>
<feature type="transmembrane region" description="Helical" evidence="14">
    <location>
        <begin position="101"/>
        <end position="122"/>
    </location>
</feature>
<dbReference type="EMBL" id="JAFNEN010001017">
    <property type="protein sequence ID" value="KAG8175379.1"/>
    <property type="molecule type" value="Genomic_DNA"/>
</dbReference>
<feature type="transmembrane region" description="Helical" evidence="14">
    <location>
        <begin position="202"/>
        <end position="226"/>
    </location>
</feature>
<keyword evidence="7 14" id="KW-0157">Chromophore</keyword>
<accession>A0AAV6TUI7</accession>
<evidence type="ECO:0000256" key="5">
    <source>
        <dbReference type="ARBA" id="ARBA00022925"/>
    </source>
</evidence>
<keyword evidence="8 14" id="KW-0297">G-protein coupled receptor</keyword>
<keyword evidence="4 14" id="KW-0812">Transmembrane</keyword>
<dbReference type="PRINTS" id="PR00237">
    <property type="entry name" value="GPCRRHODOPSN"/>
</dbReference>
<comment type="caution">
    <text evidence="14">Lacks conserved residue(s) required for the propagation of feature annotation.</text>
</comment>
<keyword evidence="6 14" id="KW-1133">Transmembrane helix</keyword>
<organism evidence="16 17">
    <name type="scientific">Oedothorax gibbosus</name>
    <dbReference type="NCBI Taxonomy" id="931172"/>
    <lineage>
        <taxon>Eukaryota</taxon>
        <taxon>Metazoa</taxon>
        <taxon>Ecdysozoa</taxon>
        <taxon>Arthropoda</taxon>
        <taxon>Chelicerata</taxon>
        <taxon>Arachnida</taxon>
        <taxon>Araneae</taxon>
        <taxon>Araneomorphae</taxon>
        <taxon>Entelegynae</taxon>
        <taxon>Araneoidea</taxon>
        <taxon>Linyphiidae</taxon>
        <taxon>Erigoninae</taxon>
        <taxon>Oedothorax</taxon>
    </lineage>
</organism>
<feature type="domain" description="G-protein coupled receptors family 1 profile" evidence="15">
    <location>
        <begin position="1"/>
        <end position="255"/>
    </location>
</feature>
<dbReference type="GO" id="GO:0007601">
    <property type="term" value="P:visual perception"/>
    <property type="evidence" value="ECO:0007669"/>
    <property type="project" value="UniProtKB-KW"/>
</dbReference>